<comment type="catalytic activity">
    <reaction evidence="9">
        <text>L-threonyl-[protein] + ATP = O-phospho-L-threonyl-[protein] + ADP + H(+)</text>
        <dbReference type="Rhea" id="RHEA:46608"/>
        <dbReference type="Rhea" id="RHEA-COMP:11060"/>
        <dbReference type="Rhea" id="RHEA-COMP:11605"/>
        <dbReference type="ChEBI" id="CHEBI:15378"/>
        <dbReference type="ChEBI" id="CHEBI:30013"/>
        <dbReference type="ChEBI" id="CHEBI:30616"/>
        <dbReference type="ChEBI" id="CHEBI:61977"/>
        <dbReference type="ChEBI" id="CHEBI:456216"/>
        <dbReference type="EC" id="2.7.11.1"/>
    </reaction>
</comment>
<keyword evidence="8 11" id="KW-0067">ATP-binding</keyword>
<evidence type="ECO:0000256" key="3">
    <source>
        <dbReference type="ARBA" id="ARBA00022527"/>
    </source>
</evidence>
<evidence type="ECO:0000256" key="12">
    <source>
        <dbReference type="RuleBase" id="RU000304"/>
    </source>
</evidence>
<organism evidence="14 15">
    <name type="scientific">Bemisia tabaci</name>
    <name type="common">Sweetpotato whitefly</name>
    <name type="synonym">Aleurodes tabaci</name>
    <dbReference type="NCBI Taxonomy" id="7038"/>
    <lineage>
        <taxon>Eukaryota</taxon>
        <taxon>Metazoa</taxon>
        <taxon>Ecdysozoa</taxon>
        <taxon>Arthropoda</taxon>
        <taxon>Hexapoda</taxon>
        <taxon>Insecta</taxon>
        <taxon>Pterygota</taxon>
        <taxon>Neoptera</taxon>
        <taxon>Paraneoptera</taxon>
        <taxon>Hemiptera</taxon>
        <taxon>Sternorrhyncha</taxon>
        <taxon>Aleyrodoidea</taxon>
        <taxon>Aleyrodidae</taxon>
        <taxon>Aleyrodinae</taxon>
        <taxon>Bemisia</taxon>
    </lineage>
</organism>
<evidence type="ECO:0000313" key="14">
    <source>
        <dbReference type="EMBL" id="CAH0394210.1"/>
    </source>
</evidence>
<keyword evidence="4" id="KW-0597">Phosphoprotein</keyword>
<evidence type="ECO:0000313" key="15">
    <source>
        <dbReference type="Proteomes" id="UP001152759"/>
    </source>
</evidence>
<dbReference type="EC" id="2.7.11.1" evidence="2"/>
<dbReference type="PROSITE" id="PS50011">
    <property type="entry name" value="PROTEIN_KINASE_DOM"/>
    <property type="match status" value="1"/>
</dbReference>
<evidence type="ECO:0000256" key="1">
    <source>
        <dbReference type="ARBA" id="ARBA00006692"/>
    </source>
</evidence>
<dbReference type="FunFam" id="4.10.1170.10:FF:000001">
    <property type="entry name" value="MAP kinase-activated protein kinase 3"/>
    <property type="match status" value="1"/>
</dbReference>
<dbReference type="OrthoDB" id="40902at2759"/>
<dbReference type="Pfam" id="PF00069">
    <property type="entry name" value="Pkinase"/>
    <property type="match status" value="1"/>
</dbReference>
<gene>
    <name evidence="14" type="ORF">BEMITA_LOCUS12536</name>
</gene>
<evidence type="ECO:0000256" key="4">
    <source>
        <dbReference type="ARBA" id="ARBA00022553"/>
    </source>
</evidence>
<dbReference type="InterPro" id="IPR027442">
    <property type="entry name" value="MAPKAPK_C"/>
</dbReference>
<comment type="catalytic activity">
    <reaction evidence="10">
        <text>L-seryl-[protein] + ATP = O-phospho-L-seryl-[protein] + ADP + H(+)</text>
        <dbReference type="Rhea" id="RHEA:17989"/>
        <dbReference type="Rhea" id="RHEA-COMP:9863"/>
        <dbReference type="Rhea" id="RHEA-COMP:11604"/>
        <dbReference type="ChEBI" id="CHEBI:15378"/>
        <dbReference type="ChEBI" id="CHEBI:29999"/>
        <dbReference type="ChEBI" id="CHEBI:30616"/>
        <dbReference type="ChEBI" id="CHEBI:83421"/>
        <dbReference type="ChEBI" id="CHEBI:456216"/>
        <dbReference type="EC" id="2.7.11.1"/>
    </reaction>
</comment>
<dbReference type="GO" id="GO:0008361">
    <property type="term" value="P:regulation of cell size"/>
    <property type="evidence" value="ECO:0007669"/>
    <property type="project" value="UniProtKB-ARBA"/>
</dbReference>
<dbReference type="PROSITE" id="PS00108">
    <property type="entry name" value="PROTEIN_KINASE_ST"/>
    <property type="match status" value="1"/>
</dbReference>
<feature type="domain" description="Protein kinase" evidence="13">
    <location>
        <begin position="34"/>
        <end position="296"/>
    </location>
</feature>
<evidence type="ECO:0000256" key="9">
    <source>
        <dbReference type="ARBA" id="ARBA00047899"/>
    </source>
</evidence>
<evidence type="ECO:0000259" key="13">
    <source>
        <dbReference type="PROSITE" id="PS50011"/>
    </source>
</evidence>
<dbReference type="Gene3D" id="1.10.510.10">
    <property type="entry name" value="Transferase(Phosphotransferase) domain 1"/>
    <property type="match status" value="1"/>
</dbReference>
<dbReference type="PANTHER" id="PTHR24347">
    <property type="entry name" value="SERINE/THREONINE-PROTEIN KINASE"/>
    <property type="match status" value="1"/>
</dbReference>
<dbReference type="Gene3D" id="4.10.1170.10">
    <property type="entry name" value="MAP kinase activated protein kinase 2"/>
    <property type="match status" value="1"/>
</dbReference>
<dbReference type="GO" id="GO:0005524">
    <property type="term" value="F:ATP binding"/>
    <property type="evidence" value="ECO:0007669"/>
    <property type="project" value="UniProtKB-UniRule"/>
</dbReference>
<keyword evidence="6 11" id="KW-0547">Nucleotide-binding</keyword>
<protein>
    <recommendedName>
        <fullName evidence="2">non-specific serine/threonine protein kinase</fullName>
        <ecNumber evidence="2">2.7.11.1</ecNumber>
    </recommendedName>
</protein>
<sequence>MDGYFNREVTGTYRDMKDLDGQAPKTNLVTDDYDISNNVLGLGINGKVVQCRNKKSGITYALKILRDSVKARREVEIHWKVSSCPQIVSIIDVYENTYGGNSCLLVIMECMEGGELFQRIQDRVDGAFTEREAAQVMREICMAVKYLHDKNIAHRDLKPENLLYSKKDETGVLKLTDFGFAKEITSARASLQTPCYTPYYVAPEVLGPQKYDKSCDIWSLGVIMYILLCGFPPFYSNHGQAISPGMKRRIRTGQFDFPDPEWSKVSDDAKTLIQSMLCVEPAHRLEINQVMRHKWIAQYTEVPQTPLFTGQMLKEGEDIWPEVQEEMTRSLATMRVDYDQIQIKSLTASNNSLLNKRRKKLGETIPETSTEM</sequence>
<dbReference type="AlphaFoldDB" id="A0A9P0F8U9"/>
<dbReference type="EMBL" id="OU963869">
    <property type="protein sequence ID" value="CAH0394210.1"/>
    <property type="molecule type" value="Genomic_DNA"/>
</dbReference>
<dbReference type="Gene3D" id="3.30.200.20">
    <property type="entry name" value="Phosphorylase Kinase, domain 1"/>
    <property type="match status" value="1"/>
</dbReference>
<feature type="binding site" evidence="11">
    <location>
        <position position="63"/>
    </location>
    <ligand>
        <name>ATP</name>
        <dbReference type="ChEBI" id="CHEBI:30616"/>
    </ligand>
</feature>
<evidence type="ECO:0000256" key="2">
    <source>
        <dbReference type="ARBA" id="ARBA00012513"/>
    </source>
</evidence>
<keyword evidence="7" id="KW-0418">Kinase</keyword>
<evidence type="ECO:0000256" key="6">
    <source>
        <dbReference type="ARBA" id="ARBA00022741"/>
    </source>
</evidence>
<name>A0A9P0F8U9_BEMTA</name>
<dbReference type="Proteomes" id="UP001152759">
    <property type="component" value="Chromosome 8"/>
</dbReference>
<dbReference type="CDD" id="cd14089">
    <property type="entry name" value="STKc_MAPKAPK"/>
    <property type="match status" value="1"/>
</dbReference>
<evidence type="ECO:0000256" key="8">
    <source>
        <dbReference type="ARBA" id="ARBA00022840"/>
    </source>
</evidence>
<dbReference type="InterPro" id="IPR008271">
    <property type="entry name" value="Ser/Thr_kinase_AS"/>
</dbReference>
<keyword evidence="15" id="KW-1185">Reference proteome</keyword>
<dbReference type="KEGG" id="btab:109034577"/>
<evidence type="ECO:0000256" key="10">
    <source>
        <dbReference type="ARBA" id="ARBA00048679"/>
    </source>
</evidence>
<evidence type="ECO:0000256" key="5">
    <source>
        <dbReference type="ARBA" id="ARBA00022679"/>
    </source>
</evidence>
<keyword evidence="3 12" id="KW-0723">Serine/threonine-protein kinase</keyword>
<accession>A0A9P0F8U9</accession>
<dbReference type="InterPro" id="IPR011009">
    <property type="entry name" value="Kinase-like_dom_sf"/>
</dbReference>
<dbReference type="FunFam" id="3.30.200.20:FF:000156">
    <property type="entry name" value="MAP kinase-activated protein kinase 3"/>
    <property type="match status" value="1"/>
</dbReference>
<reference evidence="14" key="1">
    <citation type="submission" date="2021-12" db="EMBL/GenBank/DDBJ databases">
        <authorList>
            <person name="King R."/>
        </authorList>
    </citation>
    <scope>NUCLEOTIDE SEQUENCE</scope>
</reference>
<comment type="similarity">
    <text evidence="1">Belongs to the protein kinase superfamily. CAMK Ser/Thr protein kinase family.</text>
</comment>
<dbReference type="PROSITE" id="PS00107">
    <property type="entry name" value="PROTEIN_KINASE_ATP"/>
    <property type="match status" value="1"/>
</dbReference>
<evidence type="ECO:0000256" key="7">
    <source>
        <dbReference type="ARBA" id="ARBA00022777"/>
    </source>
</evidence>
<dbReference type="FunFam" id="1.10.510.10:FF:000094">
    <property type="entry name" value="MAP kinase-activated protein kinase 2"/>
    <property type="match status" value="1"/>
</dbReference>
<evidence type="ECO:0000256" key="11">
    <source>
        <dbReference type="PROSITE-ProRule" id="PRU10141"/>
    </source>
</evidence>
<dbReference type="InterPro" id="IPR017441">
    <property type="entry name" value="Protein_kinase_ATP_BS"/>
</dbReference>
<dbReference type="GO" id="GO:0004674">
    <property type="term" value="F:protein serine/threonine kinase activity"/>
    <property type="evidence" value="ECO:0007669"/>
    <property type="project" value="UniProtKB-KW"/>
</dbReference>
<dbReference type="SUPFAM" id="SSF56112">
    <property type="entry name" value="Protein kinase-like (PK-like)"/>
    <property type="match status" value="1"/>
</dbReference>
<keyword evidence="5" id="KW-0808">Transferase</keyword>
<dbReference type="InterPro" id="IPR000719">
    <property type="entry name" value="Prot_kinase_dom"/>
</dbReference>
<proteinExistence type="inferred from homology"/>
<dbReference type="SMART" id="SM00220">
    <property type="entry name" value="S_TKc"/>
    <property type="match status" value="1"/>
</dbReference>